<dbReference type="AlphaFoldDB" id="A0A376PQ61"/>
<dbReference type="PANTHER" id="PTHR21599:SF7">
    <property type="entry name" value="GLYCERATE 2-KINASE"/>
    <property type="match status" value="1"/>
</dbReference>
<dbReference type="InterPro" id="IPR018197">
    <property type="entry name" value="Glycerate_kinase_RE-like"/>
</dbReference>
<dbReference type="EC" id="2.7.1.31" evidence="7"/>
<dbReference type="Pfam" id="PF02595">
    <property type="entry name" value="Gly_kinase"/>
    <property type="match status" value="1"/>
</dbReference>
<dbReference type="NCBIfam" id="NF007668">
    <property type="entry name" value="PRK10342.1"/>
    <property type="match status" value="1"/>
</dbReference>
<dbReference type="FunFam" id="3.90.1510.10:FF:000001">
    <property type="entry name" value="Glycerate kinase 2"/>
    <property type="match status" value="1"/>
</dbReference>
<organism evidence="7 8">
    <name type="scientific">Escherichia coli</name>
    <dbReference type="NCBI Taxonomy" id="562"/>
    <lineage>
        <taxon>Bacteria</taxon>
        <taxon>Pseudomonadati</taxon>
        <taxon>Pseudomonadota</taxon>
        <taxon>Gammaproteobacteria</taxon>
        <taxon>Enterobacterales</taxon>
        <taxon>Enterobacteriaceae</taxon>
        <taxon>Escherichia</taxon>
    </lineage>
</organism>
<sequence length="426" mass="43782">MTSCPDGVLQSGPGFQARMAYCNPGLESRPNKRNALRRHVVTGIGMKIVIAPDSYKESLSASEVAQAIEKGFREIFPDAQYVSVPVADGGEGTVEAMIAATQGAERHAWVTGPLGEKVNASWGISGDGKTAFIEMAAASGLGLVPAEKRDPLVTTSRGTGELILQALESGATNIIIGIGGSATNDGGAGMVQALGAKLCDANGNEIGFGGGSLNTLNDIDISGLDPRLKDCVIRVACDVTNPLVGDSGASRIFGPQKGASEAMIVELDNNLSHYADVIKKALHVDVKDVPGAGAAGGMGAALMAFLGAELKSGIEIVTTALNLEEHIHDCTLVITGEGRIDSQSIHGKVPIGVANVAKKYHKPVIGIAGSLTNDVGVVHQHGIDAVFSVLTSIGTLDEALRGAYDNICRASRNIAATLAIGMRNAG</sequence>
<evidence type="ECO:0000256" key="3">
    <source>
        <dbReference type="ARBA" id="ARBA00022741"/>
    </source>
</evidence>
<dbReference type="SUPFAM" id="SSF110738">
    <property type="entry name" value="Glycerate kinase I"/>
    <property type="match status" value="1"/>
</dbReference>
<keyword evidence="5" id="KW-0067">ATP-binding</keyword>
<proteinExistence type="inferred from homology"/>
<evidence type="ECO:0000256" key="6">
    <source>
        <dbReference type="PIRNR" id="PIRNR006078"/>
    </source>
</evidence>
<dbReference type="GO" id="GO:0046395">
    <property type="term" value="P:carboxylic acid catabolic process"/>
    <property type="evidence" value="ECO:0007669"/>
    <property type="project" value="UniProtKB-ARBA"/>
</dbReference>
<name>A0A376PQ61_ECOLX</name>
<dbReference type="GO" id="GO:0043798">
    <property type="term" value="F:glycerate 2-kinase activity"/>
    <property type="evidence" value="ECO:0007669"/>
    <property type="project" value="UniProtKB-ARBA"/>
</dbReference>
<dbReference type="EMBL" id="UGBW01000003">
    <property type="protein sequence ID" value="STH80800.1"/>
    <property type="molecule type" value="Genomic_DNA"/>
</dbReference>
<reference evidence="7 8" key="1">
    <citation type="submission" date="2018-06" db="EMBL/GenBank/DDBJ databases">
        <authorList>
            <consortium name="Pathogen Informatics"/>
            <person name="Doyle S."/>
        </authorList>
    </citation>
    <scope>NUCLEOTIDE SEQUENCE [LARGE SCALE GENOMIC DNA]</scope>
    <source>
        <strain evidence="7 8">NCTC8621</strain>
    </source>
</reference>
<accession>A0A376PQ61</accession>
<evidence type="ECO:0000256" key="2">
    <source>
        <dbReference type="ARBA" id="ARBA00022679"/>
    </source>
</evidence>
<keyword evidence="4 6" id="KW-0418">Kinase</keyword>
<dbReference type="PIRSF" id="PIRSF006078">
    <property type="entry name" value="GlxK"/>
    <property type="match status" value="1"/>
</dbReference>
<evidence type="ECO:0000256" key="1">
    <source>
        <dbReference type="ARBA" id="ARBA00006284"/>
    </source>
</evidence>
<evidence type="ECO:0000313" key="7">
    <source>
        <dbReference type="EMBL" id="STH80800.1"/>
    </source>
</evidence>
<evidence type="ECO:0000256" key="5">
    <source>
        <dbReference type="ARBA" id="ARBA00022840"/>
    </source>
</evidence>
<evidence type="ECO:0000256" key="4">
    <source>
        <dbReference type="ARBA" id="ARBA00022777"/>
    </source>
</evidence>
<keyword evidence="2 6" id="KW-0808">Transferase</keyword>
<protein>
    <submittedName>
        <fullName evidence="7">Glycerate kinase</fullName>
        <ecNumber evidence="7">2.7.1.31</ecNumber>
    </submittedName>
</protein>
<dbReference type="Gene3D" id="3.90.1510.10">
    <property type="entry name" value="Glycerate kinase, domain 2"/>
    <property type="match status" value="1"/>
</dbReference>
<keyword evidence="3" id="KW-0547">Nucleotide-binding</keyword>
<dbReference type="Proteomes" id="UP000255093">
    <property type="component" value="Unassembled WGS sequence"/>
</dbReference>
<evidence type="ECO:0000313" key="8">
    <source>
        <dbReference type="Proteomes" id="UP000255093"/>
    </source>
</evidence>
<dbReference type="GO" id="GO:0008887">
    <property type="term" value="F:glycerate kinase activity"/>
    <property type="evidence" value="ECO:0007669"/>
    <property type="project" value="UniProtKB-UniRule"/>
</dbReference>
<comment type="similarity">
    <text evidence="1 6">Belongs to the glycerate kinase type-1 family.</text>
</comment>
<dbReference type="InterPro" id="IPR004381">
    <property type="entry name" value="Glycerate_kinase"/>
</dbReference>
<dbReference type="Gene3D" id="3.40.50.10350">
    <property type="entry name" value="Glycerate kinase, domain 1"/>
    <property type="match status" value="1"/>
</dbReference>
<dbReference type="PANTHER" id="PTHR21599">
    <property type="entry name" value="GLYCERATE KINASE"/>
    <property type="match status" value="1"/>
</dbReference>
<dbReference type="GO" id="GO:0031388">
    <property type="term" value="P:organic acid phosphorylation"/>
    <property type="evidence" value="ECO:0007669"/>
    <property type="project" value="UniProtKB-UniRule"/>
</dbReference>
<gene>
    <name evidence="7" type="primary">glxK</name>
    <name evidence="7" type="ORF">NCTC8621_00690</name>
</gene>
<dbReference type="GO" id="GO:0005524">
    <property type="term" value="F:ATP binding"/>
    <property type="evidence" value="ECO:0007669"/>
    <property type="project" value="UniProtKB-KW"/>
</dbReference>
<dbReference type="InterPro" id="IPR018193">
    <property type="entry name" value="Glyc_kinase_flavodox-like_fold"/>
</dbReference>
<dbReference type="InterPro" id="IPR036129">
    <property type="entry name" value="Glycerate_kinase_sf"/>
</dbReference>
<dbReference type="NCBIfam" id="TIGR00045">
    <property type="entry name" value="glycerate kinase"/>
    <property type="match status" value="1"/>
</dbReference>